<gene>
    <name evidence="1" type="ORF">Tco_0892937</name>
</gene>
<reference evidence="1" key="2">
    <citation type="submission" date="2022-01" db="EMBL/GenBank/DDBJ databases">
        <authorList>
            <person name="Yamashiro T."/>
            <person name="Shiraishi A."/>
            <person name="Satake H."/>
            <person name="Nakayama K."/>
        </authorList>
    </citation>
    <scope>NUCLEOTIDE SEQUENCE</scope>
</reference>
<proteinExistence type="predicted"/>
<evidence type="ECO:0000313" key="1">
    <source>
        <dbReference type="EMBL" id="GJT23000.1"/>
    </source>
</evidence>
<evidence type="ECO:0000313" key="2">
    <source>
        <dbReference type="Proteomes" id="UP001151760"/>
    </source>
</evidence>
<sequence length="334" mass="38590">METEDISEIYDAPCFVNGLEAYDGEINLEHDKNLFSNEFAVKLCLEHEVKNGDKVVNKELIVALRGEIYFRIVILNEPWPIIETLKYGDRYKKVLDTILLDKLKLDGELELEEEEANEEMIREYKAIKEKEDPGVFVLPIRLEGRFDTHALADTVGSTVPINLWRADFLHTCGGIIKTLKGTTLIFDGVCHQKFYVAEIQNNGEESDSDEEEEYYLKRDEMGRPFYGPNLISHFDRNDPMERALAIQDSINPFRNIWSGDFVKEFGDGKWHTKIRVTDPYRNTFEQGYDTNLARILPKQVYSTCTMDWTMLNTLGCGDTIGEMLEIKVNEMEDV</sequence>
<keyword evidence="2" id="KW-1185">Reference proteome</keyword>
<accession>A0ABQ5C7P6</accession>
<dbReference type="Proteomes" id="UP001151760">
    <property type="component" value="Unassembled WGS sequence"/>
</dbReference>
<name>A0ABQ5C7P6_9ASTR</name>
<reference evidence="1" key="1">
    <citation type="journal article" date="2022" name="Int. J. Mol. Sci.">
        <title>Draft Genome of Tanacetum Coccineum: Genomic Comparison of Closely Related Tanacetum-Family Plants.</title>
        <authorList>
            <person name="Yamashiro T."/>
            <person name="Shiraishi A."/>
            <person name="Nakayama K."/>
            <person name="Satake H."/>
        </authorList>
    </citation>
    <scope>NUCLEOTIDE SEQUENCE</scope>
</reference>
<comment type="caution">
    <text evidence="1">The sequence shown here is derived from an EMBL/GenBank/DDBJ whole genome shotgun (WGS) entry which is preliminary data.</text>
</comment>
<organism evidence="1 2">
    <name type="scientific">Tanacetum coccineum</name>
    <dbReference type="NCBI Taxonomy" id="301880"/>
    <lineage>
        <taxon>Eukaryota</taxon>
        <taxon>Viridiplantae</taxon>
        <taxon>Streptophyta</taxon>
        <taxon>Embryophyta</taxon>
        <taxon>Tracheophyta</taxon>
        <taxon>Spermatophyta</taxon>
        <taxon>Magnoliopsida</taxon>
        <taxon>eudicotyledons</taxon>
        <taxon>Gunneridae</taxon>
        <taxon>Pentapetalae</taxon>
        <taxon>asterids</taxon>
        <taxon>campanulids</taxon>
        <taxon>Asterales</taxon>
        <taxon>Asteraceae</taxon>
        <taxon>Asteroideae</taxon>
        <taxon>Anthemideae</taxon>
        <taxon>Anthemidinae</taxon>
        <taxon>Tanacetum</taxon>
    </lineage>
</organism>
<protein>
    <submittedName>
        <fullName evidence="1">Uncharacterized protein</fullName>
    </submittedName>
</protein>
<dbReference type="EMBL" id="BQNB010014017">
    <property type="protein sequence ID" value="GJT23000.1"/>
    <property type="molecule type" value="Genomic_DNA"/>
</dbReference>